<keyword evidence="2" id="KW-1185">Reference proteome</keyword>
<dbReference type="HOGENOM" id="CLU_2805476_0_0_7"/>
<dbReference type="SUPFAM" id="SSF57802">
    <property type="entry name" value="Rubredoxin-like"/>
    <property type="match status" value="1"/>
</dbReference>
<dbReference type="Proteomes" id="UP000009071">
    <property type="component" value="Chromosome"/>
</dbReference>
<organism evidence="1 2">
    <name type="scientific">Solidesulfovibrio magneticus (strain ATCC 700980 / DSM 13731 / RS-1)</name>
    <name type="common">Desulfovibrio magneticus</name>
    <dbReference type="NCBI Taxonomy" id="573370"/>
    <lineage>
        <taxon>Bacteria</taxon>
        <taxon>Pseudomonadati</taxon>
        <taxon>Thermodesulfobacteriota</taxon>
        <taxon>Desulfovibrionia</taxon>
        <taxon>Desulfovibrionales</taxon>
        <taxon>Desulfovibrionaceae</taxon>
        <taxon>Solidesulfovibrio</taxon>
    </lineage>
</organism>
<sequence>MSKNCIDIKPIGVKCSNCGNIYTTRPSPYGDKGQWRVPGCPQCGHGEEYFMPNNDDNRSPCLSDTKK</sequence>
<gene>
    <name evidence="1" type="ordered locus">DMR_09330</name>
</gene>
<evidence type="ECO:0000313" key="2">
    <source>
        <dbReference type="Proteomes" id="UP000009071"/>
    </source>
</evidence>
<name>C4XKN4_SOLM1</name>
<dbReference type="AlphaFoldDB" id="C4XKN4"/>
<protein>
    <submittedName>
        <fullName evidence="1">Uncharacterized protein</fullName>
    </submittedName>
</protein>
<dbReference type="EMBL" id="AP010904">
    <property type="protein sequence ID" value="BAH74425.1"/>
    <property type="molecule type" value="Genomic_DNA"/>
</dbReference>
<dbReference type="KEGG" id="dma:DMR_09330"/>
<accession>C4XKN4</accession>
<reference evidence="1 2" key="1">
    <citation type="journal article" date="2009" name="Genome Res.">
        <title>Whole genome sequence of Desulfovibrio magneticus strain RS-1 revealed common gene clusters in magnetotactic bacteria.</title>
        <authorList>
            <person name="Nakazawa H."/>
            <person name="Arakaki A."/>
            <person name="Narita-Yamada S."/>
            <person name="Yashiro I."/>
            <person name="Jinno K."/>
            <person name="Aoki N."/>
            <person name="Tsuruyama A."/>
            <person name="Okamura Y."/>
            <person name="Tanikawa S."/>
            <person name="Fujita N."/>
            <person name="Takeyama H."/>
            <person name="Matsunaga T."/>
        </authorList>
    </citation>
    <scope>NUCLEOTIDE SEQUENCE [LARGE SCALE GENOMIC DNA]</scope>
    <source>
        <strain evidence="2">ATCC 700980 / DSM 13731 / RS-1</strain>
    </source>
</reference>
<evidence type="ECO:0000313" key="1">
    <source>
        <dbReference type="EMBL" id="BAH74425.1"/>
    </source>
</evidence>
<proteinExistence type="predicted"/>